<keyword evidence="1" id="KW-0962">Peroxisome biogenesis</keyword>
<feature type="compositionally biased region" description="Basic and acidic residues" evidence="5">
    <location>
        <begin position="1"/>
        <end position="19"/>
    </location>
</feature>
<dbReference type="Proteomes" id="UP000245699">
    <property type="component" value="Unassembled WGS sequence"/>
</dbReference>
<evidence type="ECO:0000256" key="5">
    <source>
        <dbReference type="SAM" id="MobiDB-lite"/>
    </source>
</evidence>
<organism evidence="6 7">
    <name type="scientific">Furculomyces boomerangus</name>
    <dbReference type="NCBI Taxonomy" id="61424"/>
    <lineage>
        <taxon>Eukaryota</taxon>
        <taxon>Fungi</taxon>
        <taxon>Fungi incertae sedis</taxon>
        <taxon>Zoopagomycota</taxon>
        <taxon>Kickxellomycotina</taxon>
        <taxon>Harpellomycetes</taxon>
        <taxon>Harpellales</taxon>
        <taxon>Harpellaceae</taxon>
        <taxon>Furculomyces</taxon>
    </lineage>
</organism>
<keyword evidence="7" id="KW-1185">Reference proteome</keyword>
<gene>
    <name evidence="6" type="ORF">BB559_004229</name>
</gene>
<evidence type="ECO:0000256" key="1">
    <source>
        <dbReference type="ARBA" id="ARBA00022593"/>
    </source>
</evidence>
<evidence type="ECO:0000313" key="6">
    <source>
        <dbReference type="EMBL" id="PVU91249.1"/>
    </source>
</evidence>
<evidence type="ECO:0000313" key="7">
    <source>
        <dbReference type="Proteomes" id="UP000245699"/>
    </source>
</evidence>
<dbReference type="Pfam" id="PF05648">
    <property type="entry name" value="PEX11"/>
    <property type="match status" value="1"/>
</dbReference>
<sequence length="256" mass="28933">MTEKEAGKSSHPKAKEVELAKQGVQRSAGMILTKLVKFFSSRGGCDNALMLIQYSAKIAVWLFLRTKRDSVANRLIALSALISDYRIMARVTDFFPLYISSIHTLTNPPKSNFSRLVNSLQSISMMLFYPFERLYWLGGHGIIPMEKETIGKVALLSVRFWAFWVVLNFLRLGQSYHELMGRKQHCLTQSKSDAGAMQKELEEIDGQVTVWKRSLVNNLAYLPLTLHWSIPNNVFPDVAVGIFGTIAGISSAMNRW</sequence>
<reference evidence="6 7" key="1">
    <citation type="journal article" date="2018" name="MBio">
        <title>Comparative Genomics Reveals the Core Gene Toolbox for the Fungus-Insect Symbiosis.</title>
        <authorList>
            <person name="Wang Y."/>
            <person name="Stata M."/>
            <person name="Wang W."/>
            <person name="Stajich J.E."/>
            <person name="White M.M."/>
            <person name="Moncalvo J.M."/>
        </authorList>
    </citation>
    <scope>NUCLEOTIDE SEQUENCE [LARGE SCALE GENOMIC DNA]</scope>
    <source>
        <strain evidence="6 7">AUS-77-4</strain>
    </source>
</reference>
<dbReference type="EMBL" id="MBFT01000433">
    <property type="protein sequence ID" value="PVU91249.1"/>
    <property type="molecule type" value="Genomic_DNA"/>
</dbReference>
<protein>
    <submittedName>
        <fullName evidence="6">Uncharacterized protein</fullName>
    </submittedName>
</protein>
<dbReference type="STRING" id="61424.A0A2T9YG12"/>
<evidence type="ECO:0000256" key="2">
    <source>
        <dbReference type="ARBA" id="ARBA00023136"/>
    </source>
</evidence>
<dbReference type="PANTHER" id="PTHR12652">
    <property type="entry name" value="PEROXISOMAL BIOGENESIS FACTOR 11"/>
    <property type="match status" value="1"/>
</dbReference>
<proteinExistence type="predicted"/>
<feature type="region of interest" description="Disordered" evidence="5">
    <location>
        <begin position="1"/>
        <end position="21"/>
    </location>
</feature>
<evidence type="ECO:0000256" key="3">
    <source>
        <dbReference type="ARBA" id="ARBA00023140"/>
    </source>
</evidence>
<dbReference type="OrthoDB" id="10005898at2759"/>
<comment type="caution">
    <text evidence="6">The sequence shown here is derived from an EMBL/GenBank/DDBJ whole genome shotgun (WGS) entry which is preliminary data.</text>
</comment>
<dbReference type="PANTHER" id="PTHR12652:SF25">
    <property type="entry name" value="MICROBODY (PEROXISOME) PROLIFERATION PROTEIN PEROXIN 11C (EUROFUNG)"/>
    <property type="match status" value="1"/>
</dbReference>
<evidence type="ECO:0000256" key="4">
    <source>
        <dbReference type="ARBA" id="ARBA00046271"/>
    </source>
</evidence>
<keyword evidence="2" id="KW-0472">Membrane</keyword>
<dbReference type="GO" id="GO:0016559">
    <property type="term" value="P:peroxisome fission"/>
    <property type="evidence" value="ECO:0007669"/>
    <property type="project" value="InterPro"/>
</dbReference>
<dbReference type="GO" id="GO:0005778">
    <property type="term" value="C:peroxisomal membrane"/>
    <property type="evidence" value="ECO:0007669"/>
    <property type="project" value="UniProtKB-SubCell"/>
</dbReference>
<dbReference type="InterPro" id="IPR008733">
    <property type="entry name" value="PEX11"/>
</dbReference>
<name>A0A2T9YG12_9FUNG</name>
<keyword evidence="3" id="KW-0576">Peroxisome</keyword>
<comment type="subcellular location">
    <subcellularLocation>
        <location evidence="4">Peroxisome membrane</location>
    </subcellularLocation>
</comment>
<dbReference type="AlphaFoldDB" id="A0A2T9YG12"/>
<accession>A0A2T9YG12</accession>